<gene>
    <name evidence="2" type="ORF">MEDL_54540</name>
</gene>
<evidence type="ECO:0000313" key="2">
    <source>
        <dbReference type="EMBL" id="CAG2242360.1"/>
    </source>
</evidence>
<evidence type="ECO:0000256" key="1">
    <source>
        <dbReference type="SAM" id="MobiDB-lite"/>
    </source>
</evidence>
<sequence>MKTEILKEADPAKIKRLGRIVQIDATEWERVSFDIMKSGIWAKNINHVIQQFQHCNQLQVQFKLTHFISTSYIAFPNASDCMDHHVLFECYHTLTEVVSNNQYPEPSAIKKVESTINTQGQLNPQPTVRLPTTSPPTSSSGILHGLEHQNNHQPIRNSFNHTSPLMTTQFIANHSQNNFLAANRMSAGPIVEIEKPDDIINLARITECRISTDLRWRALGSTRTDTNFAWYLAKEFFSPEDMIGKTFEEHVENWVCHQEEDVPLNMQ</sequence>
<dbReference type="Proteomes" id="UP000683360">
    <property type="component" value="Unassembled WGS sequence"/>
</dbReference>
<dbReference type="OrthoDB" id="6194343at2759"/>
<dbReference type="AlphaFoldDB" id="A0A8S3UFY5"/>
<dbReference type="EMBL" id="CAJPWZ010002656">
    <property type="protein sequence ID" value="CAG2242360.1"/>
    <property type="molecule type" value="Genomic_DNA"/>
</dbReference>
<reference evidence="2" key="1">
    <citation type="submission" date="2021-03" db="EMBL/GenBank/DDBJ databases">
        <authorList>
            <person name="Bekaert M."/>
        </authorList>
    </citation>
    <scope>NUCLEOTIDE SEQUENCE</scope>
</reference>
<name>A0A8S3UFY5_MYTED</name>
<comment type="caution">
    <text evidence="2">The sequence shown here is derived from an EMBL/GenBank/DDBJ whole genome shotgun (WGS) entry which is preliminary data.</text>
</comment>
<feature type="region of interest" description="Disordered" evidence="1">
    <location>
        <begin position="119"/>
        <end position="139"/>
    </location>
</feature>
<accession>A0A8S3UFY5</accession>
<proteinExistence type="predicted"/>
<keyword evidence="3" id="KW-1185">Reference proteome</keyword>
<evidence type="ECO:0000313" key="3">
    <source>
        <dbReference type="Proteomes" id="UP000683360"/>
    </source>
</evidence>
<protein>
    <submittedName>
        <fullName evidence="2">Uncharacterized protein</fullName>
    </submittedName>
</protein>
<organism evidence="2 3">
    <name type="scientific">Mytilus edulis</name>
    <name type="common">Blue mussel</name>
    <dbReference type="NCBI Taxonomy" id="6550"/>
    <lineage>
        <taxon>Eukaryota</taxon>
        <taxon>Metazoa</taxon>
        <taxon>Spiralia</taxon>
        <taxon>Lophotrochozoa</taxon>
        <taxon>Mollusca</taxon>
        <taxon>Bivalvia</taxon>
        <taxon>Autobranchia</taxon>
        <taxon>Pteriomorphia</taxon>
        <taxon>Mytilida</taxon>
        <taxon>Mytiloidea</taxon>
        <taxon>Mytilidae</taxon>
        <taxon>Mytilinae</taxon>
        <taxon>Mytilus</taxon>
    </lineage>
</organism>